<keyword evidence="5" id="KW-0238">DNA-binding</keyword>
<evidence type="ECO:0000313" key="10">
    <source>
        <dbReference type="EMBL" id="KAF0933222.1"/>
    </source>
</evidence>
<dbReference type="EMBL" id="SPHZ02000001">
    <property type="protein sequence ID" value="KAF0933221.1"/>
    <property type="molecule type" value="Genomic_DNA"/>
</dbReference>
<feature type="compositionally biased region" description="Acidic residues" evidence="8">
    <location>
        <begin position="735"/>
        <end position="761"/>
    </location>
</feature>
<dbReference type="InterPro" id="IPR008906">
    <property type="entry name" value="HATC_C_dom"/>
</dbReference>
<protein>
    <recommendedName>
        <fullName evidence="9">BED-type domain-containing protein</fullName>
    </recommendedName>
</protein>
<evidence type="ECO:0000256" key="7">
    <source>
        <dbReference type="PROSITE-ProRule" id="PRU00027"/>
    </source>
</evidence>
<dbReference type="InterPro" id="IPR012337">
    <property type="entry name" value="RNaseH-like_sf"/>
</dbReference>
<evidence type="ECO:0000256" key="6">
    <source>
        <dbReference type="ARBA" id="ARBA00023242"/>
    </source>
</evidence>
<dbReference type="GO" id="GO:0046983">
    <property type="term" value="F:protein dimerization activity"/>
    <property type="evidence" value="ECO:0007669"/>
    <property type="project" value="InterPro"/>
</dbReference>
<sequence length="777" mass="88268">MSSAASNPSSASVNEHPLKRNSDDVGWEYGILVDPNDLNVIKCKLCPQIVRAGIYRLKLHIAGKKGQVRSCPNATKEDKEKCLKAIEDSRKVKRARLEKQKEVVDDVCIDVLSDHEDNPELDEIGSSIPRAVGPMDNFTTPLDSSSMGSNKKLQQQKISEHVMKERLHKLKRYIAKWLYVRGLPFNSINCEEFDQMLEAAGRFGPGAKKPYQHELREKLLHEQVEDTKKMLKVQEQEWAKTGCSIMTDAWTDQKRRSIMNLCVNCNIGTSFIESREASSESHTGELIFEYVDTCIEKVGADNVVQIVTDNASNNMAAKDLMYIKRPNLFWSSCATHTINLMLEGIGKMKRFKNVLDQAKALTIFIYAHHKTLSLMRKFTKKRDIIRPGVTRFASAFLTLQSLYEKKDQLRMMSQSEEWEKISHVKKSAKGIQATGTLVKPSFWSGVSLCLRVFEPLVKILRMVDGDIKPSMSFLYGDILKAKEQIKVAVGTVDKTGNLCNNIIEIIEGKMKNRLDCPIHLASYCLNPYYSYNDPSIFEAEEVMDGFIAAVETFYHGDYEKQNQVLNDDLHKFKDQVGHFAKNVAKAGCKDYDFSPAKWWANYGTQVPVLQKMAIRLLSLTSSASGCERNWSCFEGIHTKKRNRLTCERVEQLVFVRFNNIHAKRKIKAKENKRVDPLLSTDATFAQGWMVQGADDESSDVEPVTGLTWKIIAETCGDDEVTQLRRSARLAQSREIEEDVYSESEEEAIDDEDIEFESDQDEVVTTGYDQEGEEDIDV</sequence>
<dbReference type="InterPro" id="IPR003656">
    <property type="entry name" value="Znf_BED"/>
</dbReference>
<evidence type="ECO:0000256" key="4">
    <source>
        <dbReference type="ARBA" id="ARBA00022833"/>
    </source>
</evidence>
<dbReference type="Proteomes" id="UP000479710">
    <property type="component" value="Unassembled WGS sequence"/>
</dbReference>
<reference evidence="10 11" key="1">
    <citation type="submission" date="2019-11" db="EMBL/GenBank/DDBJ databases">
        <title>Whole genome sequence of Oryza granulata.</title>
        <authorList>
            <person name="Li W."/>
        </authorList>
    </citation>
    <scope>NUCLEOTIDE SEQUENCE [LARGE SCALE GENOMIC DNA]</scope>
    <source>
        <strain evidence="11">cv. Menghai</strain>
        <tissue evidence="10">Leaf</tissue>
    </source>
</reference>
<evidence type="ECO:0000256" key="5">
    <source>
        <dbReference type="ARBA" id="ARBA00023125"/>
    </source>
</evidence>
<comment type="caution">
    <text evidence="10">The sequence shown here is derived from an EMBL/GenBank/DDBJ whole genome shotgun (WGS) entry which is preliminary data.</text>
</comment>
<dbReference type="GO" id="GO:0008270">
    <property type="term" value="F:zinc ion binding"/>
    <property type="evidence" value="ECO:0007669"/>
    <property type="project" value="UniProtKB-KW"/>
</dbReference>
<dbReference type="OrthoDB" id="663072at2759"/>
<keyword evidence="2" id="KW-0479">Metal-binding</keyword>
<organism evidence="10 11">
    <name type="scientific">Oryza meyeriana var. granulata</name>
    <dbReference type="NCBI Taxonomy" id="110450"/>
    <lineage>
        <taxon>Eukaryota</taxon>
        <taxon>Viridiplantae</taxon>
        <taxon>Streptophyta</taxon>
        <taxon>Embryophyta</taxon>
        <taxon>Tracheophyta</taxon>
        <taxon>Spermatophyta</taxon>
        <taxon>Magnoliopsida</taxon>
        <taxon>Liliopsida</taxon>
        <taxon>Poales</taxon>
        <taxon>Poaceae</taxon>
        <taxon>BOP clade</taxon>
        <taxon>Oryzoideae</taxon>
        <taxon>Oryzeae</taxon>
        <taxon>Oryzinae</taxon>
        <taxon>Oryza</taxon>
        <taxon>Oryza meyeriana</taxon>
    </lineage>
</organism>
<keyword evidence="6" id="KW-0539">Nucleus</keyword>
<dbReference type="GO" id="GO:0003677">
    <property type="term" value="F:DNA binding"/>
    <property type="evidence" value="ECO:0007669"/>
    <property type="project" value="UniProtKB-KW"/>
</dbReference>
<gene>
    <name evidence="10" type="ORF">E2562_016164</name>
</gene>
<keyword evidence="4" id="KW-0862">Zinc</keyword>
<dbReference type="Pfam" id="PF04937">
    <property type="entry name" value="DUF659"/>
    <property type="match status" value="1"/>
</dbReference>
<dbReference type="AlphaFoldDB" id="A0A6G1F8T4"/>
<feature type="region of interest" description="Disordered" evidence="8">
    <location>
        <begin position="732"/>
        <end position="777"/>
    </location>
</feature>
<comment type="subcellular location">
    <subcellularLocation>
        <location evidence="1">Nucleus</location>
    </subcellularLocation>
</comment>
<evidence type="ECO:0000313" key="11">
    <source>
        <dbReference type="Proteomes" id="UP000479710"/>
    </source>
</evidence>
<accession>A0A6G1F8T4</accession>
<feature type="domain" description="BED-type" evidence="9">
    <location>
        <begin position="21"/>
        <end position="78"/>
    </location>
</feature>
<dbReference type="PANTHER" id="PTHR32166">
    <property type="entry name" value="OSJNBA0013A04.12 PROTEIN"/>
    <property type="match status" value="1"/>
</dbReference>
<dbReference type="GO" id="GO:0005634">
    <property type="term" value="C:nucleus"/>
    <property type="evidence" value="ECO:0007669"/>
    <property type="project" value="UniProtKB-SubCell"/>
</dbReference>
<evidence type="ECO:0000256" key="2">
    <source>
        <dbReference type="ARBA" id="ARBA00022723"/>
    </source>
</evidence>
<keyword evidence="11" id="KW-1185">Reference proteome</keyword>
<name>A0A6G1F8T4_9ORYZ</name>
<dbReference type="EMBL" id="SPHZ02000001">
    <property type="protein sequence ID" value="KAF0933222.1"/>
    <property type="molecule type" value="Genomic_DNA"/>
</dbReference>
<keyword evidence="3 7" id="KW-0863">Zinc-finger</keyword>
<dbReference type="EMBL" id="SPHZ02000001">
    <property type="protein sequence ID" value="KAF0933219.1"/>
    <property type="molecule type" value="Genomic_DNA"/>
</dbReference>
<dbReference type="Pfam" id="PF05699">
    <property type="entry name" value="Dimer_Tnp_hAT"/>
    <property type="match status" value="1"/>
</dbReference>
<dbReference type="InterPro" id="IPR007021">
    <property type="entry name" value="DUF659"/>
</dbReference>
<proteinExistence type="predicted"/>
<dbReference type="PANTHER" id="PTHR32166:SF74">
    <property type="entry name" value="OS05G0256350 PROTEIN"/>
    <property type="match status" value="1"/>
</dbReference>
<dbReference type="PROSITE" id="PS50808">
    <property type="entry name" value="ZF_BED"/>
    <property type="match status" value="1"/>
</dbReference>
<evidence type="ECO:0000256" key="3">
    <source>
        <dbReference type="ARBA" id="ARBA00022771"/>
    </source>
</evidence>
<evidence type="ECO:0000256" key="1">
    <source>
        <dbReference type="ARBA" id="ARBA00004123"/>
    </source>
</evidence>
<evidence type="ECO:0000259" key="9">
    <source>
        <dbReference type="PROSITE" id="PS50808"/>
    </source>
</evidence>
<evidence type="ECO:0000256" key="8">
    <source>
        <dbReference type="SAM" id="MobiDB-lite"/>
    </source>
</evidence>
<dbReference type="SUPFAM" id="SSF53098">
    <property type="entry name" value="Ribonuclease H-like"/>
    <property type="match status" value="1"/>
</dbReference>